<dbReference type="STRING" id="308853.SAMN05421752_11051"/>
<accession>A0A1N7G713</accession>
<sequence>MLASEASETVFLRFKSELAHILVASKFASHSYCIQLGFE</sequence>
<dbReference type="Proteomes" id="UP000185936">
    <property type="component" value="Unassembled WGS sequence"/>
</dbReference>
<protein>
    <submittedName>
        <fullName evidence="1">Uncharacterized protein</fullName>
    </submittedName>
</protein>
<gene>
    <name evidence="1" type="ORF">SAMN05421752_11051</name>
</gene>
<evidence type="ECO:0000313" key="2">
    <source>
        <dbReference type="Proteomes" id="UP000185936"/>
    </source>
</evidence>
<keyword evidence="2" id="KW-1185">Reference proteome</keyword>
<name>A0A1N7G713_9EURY</name>
<evidence type="ECO:0000313" key="1">
    <source>
        <dbReference type="EMBL" id="SIS08358.1"/>
    </source>
</evidence>
<dbReference type="EMBL" id="FTNR01000010">
    <property type="protein sequence ID" value="SIS08358.1"/>
    <property type="molecule type" value="Genomic_DNA"/>
</dbReference>
<reference evidence="2" key="1">
    <citation type="submission" date="2017-01" db="EMBL/GenBank/DDBJ databases">
        <authorList>
            <person name="Varghese N."/>
            <person name="Submissions S."/>
        </authorList>
    </citation>
    <scope>NUCLEOTIDE SEQUENCE [LARGE SCALE GENOMIC DNA]</scope>
    <source>
        <strain evidence="2">type strain: HArc-</strain>
    </source>
</reference>
<proteinExistence type="predicted"/>
<dbReference type="AlphaFoldDB" id="A0A1N7G713"/>
<organism evidence="1 2">
    <name type="scientific">Natronorubrum thiooxidans</name>
    <dbReference type="NCBI Taxonomy" id="308853"/>
    <lineage>
        <taxon>Archaea</taxon>
        <taxon>Methanobacteriati</taxon>
        <taxon>Methanobacteriota</taxon>
        <taxon>Stenosarchaea group</taxon>
        <taxon>Halobacteria</taxon>
        <taxon>Halobacteriales</taxon>
        <taxon>Natrialbaceae</taxon>
        <taxon>Natronorubrum</taxon>
    </lineage>
</organism>